<gene>
    <name evidence="9" type="primary">norR_7</name>
    <name evidence="9" type="ORF">LMG26411_07689</name>
</gene>
<keyword evidence="4" id="KW-0238">DNA-binding</keyword>
<keyword evidence="2" id="KW-0067">ATP-binding</keyword>
<dbReference type="InterPro" id="IPR035965">
    <property type="entry name" value="PAS-like_dom_sf"/>
</dbReference>
<dbReference type="Gene3D" id="1.10.10.60">
    <property type="entry name" value="Homeodomain-like"/>
    <property type="match status" value="1"/>
</dbReference>
<reference evidence="9 10" key="1">
    <citation type="submission" date="2021-03" db="EMBL/GenBank/DDBJ databases">
        <authorList>
            <person name="Peeters C."/>
        </authorList>
    </citation>
    <scope>NUCLEOTIDE SEQUENCE [LARGE SCALE GENOMIC DNA]</scope>
    <source>
        <strain evidence="9 10">LMG 26411</strain>
    </source>
</reference>
<evidence type="ECO:0000256" key="4">
    <source>
        <dbReference type="ARBA" id="ARBA00023125"/>
    </source>
</evidence>
<dbReference type="InterPro" id="IPR027417">
    <property type="entry name" value="P-loop_NTPase"/>
</dbReference>
<dbReference type="CDD" id="cd00009">
    <property type="entry name" value="AAA"/>
    <property type="match status" value="1"/>
</dbReference>
<dbReference type="PRINTS" id="PR01590">
    <property type="entry name" value="HTHFIS"/>
</dbReference>
<dbReference type="PROSITE" id="PS00675">
    <property type="entry name" value="SIGMA54_INTERACT_1"/>
    <property type="match status" value="1"/>
</dbReference>
<dbReference type="Gene3D" id="3.40.50.300">
    <property type="entry name" value="P-loop containing nucleotide triphosphate hydrolases"/>
    <property type="match status" value="1"/>
</dbReference>
<sequence length="559" mass="62140">MKRESEGILVLDVDGNTTFSSGLGTDSMVAKSLGLLWQNRNRVPLKRMSYMAELERPLTVAAIPTRDAVCFLIFVLQEGDELSEFVASVEAAPDILRHFITDPFKAMVVVDTSARITYMSPVHERFFGLKHGEAIGRDVASVIENTKLQEVVATGKGQVAQLQEMNGVTRVVSRLPIFDRNKRVVAAIGQVMFKGPEAIRELTVELAQVKQELDFYRRELSGIRNRSYGLDQIVGSSDAVRRLKEDILRVAPLDVPVLLAGESGTGKEMVAHAIHMLSPRSDKPLILVNSAAMPANLVESELFGYEPGAFTGADRKGRKGKFEAADTGTLFLDEIGDMPIDMQVKLLRVLQDGKFERVGGDHARHSDFRLISASNRDFKAMIGASTFRLDLFYRISAVTLRLPALRDRLEDIPQLADTFLEAFAMRHGAAKKSVAPSAVHFLQSRSWPGNIRQLQHALERAAIFCDGPILSIHDFGTLEGAEQPARRDNSAEADALAARKHPDLREVNKRLESDLIVEAMRRTGGNKKRVAEELGISRSYLYKRLSMIEEEGHPEISWR</sequence>
<dbReference type="PROSITE" id="PS50112">
    <property type="entry name" value="PAS"/>
    <property type="match status" value="1"/>
</dbReference>
<dbReference type="Pfam" id="PF25601">
    <property type="entry name" value="AAA_lid_14"/>
    <property type="match status" value="1"/>
</dbReference>
<dbReference type="PROSITE" id="PS00688">
    <property type="entry name" value="SIGMA54_INTERACT_3"/>
    <property type="match status" value="1"/>
</dbReference>
<feature type="coiled-coil region" evidence="6">
    <location>
        <begin position="199"/>
        <end position="226"/>
    </location>
</feature>
<dbReference type="PROSITE" id="PS50045">
    <property type="entry name" value="SIGMA54_INTERACT_4"/>
    <property type="match status" value="1"/>
</dbReference>
<dbReference type="SUPFAM" id="SSF55785">
    <property type="entry name" value="PYP-like sensor domain (PAS domain)"/>
    <property type="match status" value="1"/>
</dbReference>
<dbReference type="NCBIfam" id="TIGR00229">
    <property type="entry name" value="sensory_box"/>
    <property type="match status" value="1"/>
</dbReference>
<dbReference type="InterPro" id="IPR058031">
    <property type="entry name" value="AAA_lid_NorR"/>
</dbReference>
<name>A0ABN7QE80_9BURK</name>
<evidence type="ECO:0000259" key="7">
    <source>
        <dbReference type="PROSITE" id="PS50045"/>
    </source>
</evidence>
<evidence type="ECO:0000313" key="9">
    <source>
        <dbReference type="EMBL" id="CAG2160707.1"/>
    </source>
</evidence>
<dbReference type="InterPro" id="IPR025943">
    <property type="entry name" value="Sigma_54_int_dom_ATP-bd_2"/>
</dbReference>
<keyword evidence="10" id="KW-1185">Reference proteome</keyword>
<accession>A0ABN7QE80</accession>
<organism evidence="9 10">
    <name type="scientific">Cupriavidus numazuensis</name>
    <dbReference type="NCBI Taxonomy" id="221992"/>
    <lineage>
        <taxon>Bacteria</taxon>
        <taxon>Pseudomonadati</taxon>
        <taxon>Pseudomonadota</taxon>
        <taxon>Betaproteobacteria</taxon>
        <taxon>Burkholderiales</taxon>
        <taxon>Burkholderiaceae</taxon>
        <taxon>Cupriavidus</taxon>
    </lineage>
</organism>
<evidence type="ECO:0000259" key="8">
    <source>
        <dbReference type="PROSITE" id="PS50112"/>
    </source>
</evidence>
<dbReference type="InterPro" id="IPR002078">
    <property type="entry name" value="Sigma_54_int"/>
</dbReference>
<dbReference type="Pfam" id="PF02954">
    <property type="entry name" value="HTH_8"/>
    <property type="match status" value="1"/>
</dbReference>
<feature type="domain" description="Sigma-54 factor interaction" evidence="7">
    <location>
        <begin position="233"/>
        <end position="463"/>
    </location>
</feature>
<evidence type="ECO:0000256" key="1">
    <source>
        <dbReference type="ARBA" id="ARBA00022741"/>
    </source>
</evidence>
<dbReference type="EMBL" id="CAJPVI010000089">
    <property type="protein sequence ID" value="CAG2160707.1"/>
    <property type="molecule type" value="Genomic_DNA"/>
</dbReference>
<evidence type="ECO:0000256" key="2">
    <source>
        <dbReference type="ARBA" id="ARBA00022840"/>
    </source>
</evidence>
<dbReference type="RefSeq" id="WP_211958425.1">
    <property type="nucleotide sequence ID" value="NZ_CAJPVI010000089.1"/>
</dbReference>
<dbReference type="Proteomes" id="UP000672657">
    <property type="component" value="Unassembled WGS sequence"/>
</dbReference>
<dbReference type="Gene3D" id="1.10.8.60">
    <property type="match status" value="1"/>
</dbReference>
<keyword evidence="5" id="KW-0804">Transcription</keyword>
<keyword evidence="1" id="KW-0547">Nucleotide-binding</keyword>
<dbReference type="InterPro" id="IPR025662">
    <property type="entry name" value="Sigma_54_int_dom_ATP-bd_1"/>
</dbReference>
<dbReference type="Gene3D" id="3.30.450.20">
    <property type="entry name" value="PAS domain"/>
    <property type="match status" value="1"/>
</dbReference>
<dbReference type="SUPFAM" id="SSF46689">
    <property type="entry name" value="Homeodomain-like"/>
    <property type="match status" value="1"/>
</dbReference>
<dbReference type="InterPro" id="IPR009057">
    <property type="entry name" value="Homeodomain-like_sf"/>
</dbReference>
<evidence type="ECO:0000256" key="5">
    <source>
        <dbReference type="ARBA" id="ARBA00023163"/>
    </source>
</evidence>
<protein>
    <submittedName>
        <fullName evidence="9">Anaerobic nitric oxide reductase transcription regulator NorR</fullName>
    </submittedName>
</protein>
<dbReference type="InterPro" id="IPR025944">
    <property type="entry name" value="Sigma_54_int_dom_CS"/>
</dbReference>
<dbReference type="SMART" id="SM00382">
    <property type="entry name" value="AAA"/>
    <property type="match status" value="1"/>
</dbReference>
<dbReference type="Pfam" id="PF00158">
    <property type="entry name" value="Sigma54_activat"/>
    <property type="match status" value="1"/>
</dbReference>
<dbReference type="InterPro" id="IPR000014">
    <property type="entry name" value="PAS"/>
</dbReference>
<keyword evidence="6" id="KW-0175">Coiled coil</keyword>
<proteinExistence type="predicted"/>
<evidence type="ECO:0000256" key="6">
    <source>
        <dbReference type="SAM" id="Coils"/>
    </source>
</evidence>
<dbReference type="InterPro" id="IPR002197">
    <property type="entry name" value="HTH_Fis"/>
</dbReference>
<feature type="domain" description="PAS" evidence="8">
    <location>
        <begin position="92"/>
        <end position="144"/>
    </location>
</feature>
<dbReference type="InterPro" id="IPR003593">
    <property type="entry name" value="AAA+_ATPase"/>
</dbReference>
<dbReference type="SUPFAM" id="SSF52540">
    <property type="entry name" value="P-loop containing nucleoside triphosphate hydrolases"/>
    <property type="match status" value="1"/>
</dbReference>
<comment type="caution">
    <text evidence="9">The sequence shown here is derived from an EMBL/GenBank/DDBJ whole genome shotgun (WGS) entry which is preliminary data.</text>
</comment>
<keyword evidence="3" id="KW-0805">Transcription regulation</keyword>
<dbReference type="PROSITE" id="PS00676">
    <property type="entry name" value="SIGMA54_INTERACT_2"/>
    <property type="match status" value="1"/>
</dbReference>
<evidence type="ECO:0000256" key="3">
    <source>
        <dbReference type="ARBA" id="ARBA00023015"/>
    </source>
</evidence>
<evidence type="ECO:0000313" key="10">
    <source>
        <dbReference type="Proteomes" id="UP000672657"/>
    </source>
</evidence>
<dbReference type="PANTHER" id="PTHR32071">
    <property type="entry name" value="TRANSCRIPTIONAL REGULATORY PROTEIN"/>
    <property type="match status" value="1"/>
</dbReference>